<accession>A0ABP6QHH6</accession>
<protein>
    <recommendedName>
        <fullName evidence="7">Rieske domain-containing protein</fullName>
    </recommendedName>
</protein>
<dbReference type="Gene3D" id="2.102.10.10">
    <property type="entry name" value="Rieske [2Fe-2S] iron-sulphur domain"/>
    <property type="match status" value="1"/>
</dbReference>
<dbReference type="Proteomes" id="UP001501237">
    <property type="component" value="Unassembled WGS sequence"/>
</dbReference>
<reference evidence="9" key="1">
    <citation type="journal article" date="2019" name="Int. J. Syst. Evol. Microbiol.">
        <title>The Global Catalogue of Microorganisms (GCM) 10K type strain sequencing project: providing services to taxonomists for standard genome sequencing and annotation.</title>
        <authorList>
            <consortium name="The Broad Institute Genomics Platform"/>
            <consortium name="The Broad Institute Genome Sequencing Center for Infectious Disease"/>
            <person name="Wu L."/>
            <person name="Ma J."/>
        </authorList>
    </citation>
    <scope>NUCLEOTIDE SEQUENCE [LARGE SCALE GENOMIC DNA]</scope>
    <source>
        <strain evidence="9">JCM 9377</strain>
    </source>
</reference>
<dbReference type="Pfam" id="PF00355">
    <property type="entry name" value="Rieske"/>
    <property type="match status" value="1"/>
</dbReference>
<evidence type="ECO:0000256" key="5">
    <source>
        <dbReference type="ARBA" id="ARBA00034078"/>
    </source>
</evidence>
<evidence type="ECO:0000256" key="2">
    <source>
        <dbReference type="ARBA" id="ARBA00022723"/>
    </source>
</evidence>
<keyword evidence="2" id="KW-0479">Metal-binding</keyword>
<keyword evidence="3" id="KW-0408">Iron</keyword>
<evidence type="ECO:0000256" key="3">
    <source>
        <dbReference type="ARBA" id="ARBA00023004"/>
    </source>
</evidence>
<evidence type="ECO:0000256" key="6">
    <source>
        <dbReference type="ARBA" id="ARBA00038001"/>
    </source>
</evidence>
<dbReference type="CDD" id="cd03467">
    <property type="entry name" value="Rieske"/>
    <property type="match status" value="1"/>
</dbReference>
<evidence type="ECO:0000256" key="1">
    <source>
        <dbReference type="ARBA" id="ARBA00022714"/>
    </source>
</evidence>
<keyword evidence="4" id="KW-0411">Iron-sulfur</keyword>
<evidence type="ECO:0000256" key="4">
    <source>
        <dbReference type="ARBA" id="ARBA00023014"/>
    </source>
</evidence>
<sequence length="121" mass="12631">MTETTLALGRADDIPVGEGRAYVVDGQQVAVFRLRDGGLRAVSAVCTHAGGPIADGQIDGSVVICPLHQHTFDLATGCSLTGLPPLRTYDARTDPDGNLVITLRVSDPGVGEAPQRLADPR</sequence>
<dbReference type="InterPro" id="IPR036922">
    <property type="entry name" value="Rieske_2Fe-2S_sf"/>
</dbReference>
<evidence type="ECO:0000313" key="9">
    <source>
        <dbReference type="Proteomes" id="UP001501237"/>
    </source>
</evidence>
<comment type="cofactor">
    <cofactor evidence="5">
        <name>[2Fe-2S] cluster</name>
        <dbReference type="ChEBI" id="CHEBI:190135"/>
    </cofactor>
</comment>
<dbReference type="SUPFAM" id="SSF50022">
    <property type="entry name" value="ISP domain"/>
    <property type="match status" value="1"/>
</dbReference>
<evidence type="ECO:0000313" key="8">
    <source>
        <dbReference type="EMBL" id="GAA3231122.1"/>
    </source>
</evidence>
<proteinExistence type="inferred from homology"/>
<organism evidence="8 9">
    <name type="scientific">Actinocorallia longicatena</name>
    <dbReference type="NCBI Taxonomy" id="111803"/>
    <lineage>
        <taxon>Bacteria</taxon>
        <taxon>Bacillati</taxon>
        <taxon>Actinomycetota</taxon>
        <taxon>Actinomycetes</taxon>
        <taxon>Streptosporangiales</taxon>
        <taxon>Thermomonosporaceae</taxon>
        <taxon>Actinocorallia</taxon>
    </lineage>
</organism>
<name>A0ABP6QHH6_9ACTN</name>
<evidence type="ECO:0000259" key="7">
    <source>
        <dbReference type="PROSITE" id="PS51296"/>
    </source>
</evidence>
<keyword evidence="9" id="KW-1185">Reference proteome</keyword>
<gene>
    <name evidence="8" type="ORF">GCM10010468_62090</name>
</gene>
<dbReference type="RefSeq" id="WP_344835417.1">
    <property type="nucleotide sequence ID" value="NZ_BAAAUV010000021.1"/>
</dbReference>
<dbReference type="PANTHER" id="PTHR21496">
    <property type="entry name" value="FERREDOXIN-RELATED"/>
    <property type="match status" value="1"/>
</dbReference>
<dbReference type="PROSITE" id="PS51296">
    <property type="entry name" value="RIESKE"/>
    <property type="match status" value="1"/>
</dbReference>
<keyword evidence="1" id="KW-0001">2Fe-2S</keyword>
<comment type="similarity">
    <text evidence="6">Belongs to the bacterial ring-hydroxylating dioxygenase ferredoxin component family.</text>
</comment>
<dbReference type="PANTHER" id="PTHR21496:SF0">
    <property type="entry name" value="RIESKE DOMAIN-CONTAINING PROTEIN"/>
    <property type="match status" value="1"/>
</dbReference>
<feature type="domain" description="Rieske" evidence="7">
    <location>
        <begin position="6"/>
        <end position="100"/>
    </location>
</feature>
<dbReference type="InterPro" id="IPR017941">
    <property type="entry name" value="Rieske_2Fe-2S"/>
</dbReference>
<comment type="caution">
    <text evidence="8">The sequence shown here is derived from an EMBL/GenBank/DDBJ whole genome shotgun (WGS) entry which is preliminary data.</text>
</comment>
<dbReference type="EMBL" id="BAAAUV010000021">
    <property type="protein sequence ID" value="GAA3231122.1"/>
    <property type="molecule type" value="Genomic_DNA"/>
</dbReference>